<comment type="caution">
    <text evidence="1">The sequence shown here is derived from an EMBL/GenBank/DDBJ whole genome shotgun (WGS) entry which is preliminary data.</text>
</comment>
<sequence length="263" mass="27385">MSSFAPSHPSPADTAPRAAVILMAVLQILTPVLPSLGIGEPIGSQSDEVRTLITPAGWAFSIWGPLYLGSMLFAIYQLLPGQRNDALVAQLRWPAAGAFLGNALWAAYTQLAGLTVISVGIIVFTLLCLLTAYRRISDWKSRFTTGQRWFAVLPLSALSAWLTAATIVNIAAALRFHGVEVEGGAVVTALVVLVGGIIAAAALFRGSGNPPYALVFLWALSAIYASGGQQAGIIAASTAVAALLVVAGALLGMRRAGASRWFG</sequence>
<name>A0A4Q2IU90_9SPHN</name>
<proteinExistence type="predicted"/>
<gene>
    <name evidence="1" type="ORF">EO081_12845</name>
</gene>
<evidence type="ECO:0008006" key="3">
    <source>
        <dbReference type="Google" id="ProtNLM"/>
    </source>
</evidence>
<reference evidence="1 2" key="1">
    <citation type="submission" date="2019-01" db="EMBL/GenBank/DDBJ databases">
        <title>Sphingomonas mucosissima sp. nov. and Sphingomonas desiccabilis sp. nov., from biological soil crusts in the Colorado Plateau, USA.</title>
        <authorList>
            <person name="Zhu D."/>
        </authorList>
    </citation>
    <scope>NUCLEOTIDE SEQUENCE [LARGE SCALE GENOMIC DNA]</scope>
    <source>
        <strain evidence="1 2">CP1D</strain>
    </source>
</reference>
<evidence type="ECO:0000313" key="2">
    <source>
        <dbReference type="Proteomes" id="UP000292347"/>
    </source>
</evidence>
<evidence type="ECO:0000313" key="1">
    <source>
        <dbReference type="EMBL" id="RXZ32060.1"/>
    </source>
</evidence>
<dbReference type="OrthoDB" id="5189031at2"/>
<dbReference type="PANTHER" id="PTHR33802:SF1">
    <property type="entry name" value="XK-RELATED PROTEIN"/>
    <property type="match status" value="1"/>
</dbReference>
<organism evidence="1 2">
    <name type="scientific">Sphingomonas desiccabilis</name>
    <dbReference type="NCBI Taxonomy" id="429134"/>
    <lineage>
        <taxon>Bacteria</taxon>
        <taxon>Pseudomonadati</taxon>
        <taxon>Pseudomonadota</taxon>
        <taxon>Alphaproteobacteria</taxon>
        <taxon>Sphingomonadales</taxon>
        <taxon>Sphingomonadaceae</taxon>
        <taxon>Sphingomonas</taxon>
    </lineage>
</organism>
<dbReference type="PANTHER" id="PTHR33802">
    <property type="entry name" value="SI:CH211-161H7.5-RELATED"/>
    <property type="match status" value="1"/>
</dbReference>
<dbReference type="AlphaFoldDB" id="A0A4Q2IU90"/>
<accession>A0A4Q2IU90</accession>
<dbReference type="RefSeq" id="WP_129342272.1">
    <property type="nucleotide sequence ID" value="NZ_JACIDD010000002.1"/>
</dbReference>
<protein>
    <recommendedName>
        <fullName evidence="3">Tryptophan-rich sensory protein</fullName>
    </recommendedName>
</protein>
<dbReference type="Proteomes" id="UP000292347">
    <property type="component" value="Unassembled WGS sequence"/>
</dbReference>
<keyword evidence="2" id="KW-1185">Reference proteome</keyword>
<dbReference type="EMBL" id="SDPT01000002">
    <property type="protein sequence ID" value="RXZ32060.1"/>
    <property type="molecule type" value="Genomic_DNA"/>
</dbReference>